<proteinExistence type="predicted"/>
<comment type="caution">
    <text evidence="2">The sequence shown here is derived from an EMBL/GenBank/DDBJ whole genome shotgun (WGS) entry which is preliminary data.</text>
</comment>
<name>L8PU82_STRVR</name>
<evidence type="ECO:0000256" key="1">
    <source>
        <dbReference type="SAM" id="MobiDB-lite"/>
    </source>
</evidence>
<dbReference type="AlphaFoldDB" id="L8PU82"/>
<evidence type="ECO:0000313" key="2">
    <source>
        <dbReference type="EMBL" id="ELS58967.1"/>
    </source>
</evidence>
<dbReference type="EMBL" id="AMLP01000004">
    <property type="protein sequence ID" value="ELS58967.1"/>
    <property type="molecule type" value="Genomic_DNA"/>
</dbReference>
<dbReference type="RefSeq" id="WP_003995444.1">
    <property type="nucleotide sequence ID" value="NZ_AMLP01000004.1"/>
</dbReference>
<dbReference type="PATRIC" id="fig|1160705.3.peg.97"/>
<feature type="region of interest" description="Disordered" evidence="1">
    <location>
        <begin position="31"/>
        <end position="53"/>
    </location>
</feature>
<gene>
    <name evidence="2" type="ORF">STVIR_0099</name>
</gene>
<dbReference type="Proteomes" id="UP000011205">
    <property type="component" value="Unassembled WGS sequence"/>
</dbReference>
<evidence type="ECO:0000313" key="3">
    <source>
        <dbReference type="Proteomes" id="UP000011205"/>
    </source>
</evidence>
<sequence length="53" mass="6176">MPSAEEITRVRRLVRRLREDLHELTDDDRCASERKSTGRVRRCTGAATQDTFN</sequence>
<reference evidence="2 3" key="1">
    <citation type="journal article" date="2013" name="Genome Announc.">
        <title>Draft Genome Sequence of Streptomyces viridochromogenes Strain Tu57, Producer of Avilamycin.</title>
        <authorList>
            <person name="Gruning B.A."/>
            <person name="Erxleben A."/>
            <person name="Hahnlein A."/>
            <person name="Gunther S."/>
        </authorList>
    </citation>
    <scope>NUCLEOTIDE SEQUENCE [LARGE SCALE GENOMIC DNA]</scope>
    <source>
        <strain evidence="2 3">Tue57</strain>
    </source>
</reference>
<protein>
    <submittedName>
        <fullName evidence="2">Uncharacterized protein</fullName>
    </submittedName>
</protein>
<accession>L8PU82</accession>
<organism evidence="2 3">
    <name type="scientific">Streptomyces viridochromogenes Tue57</name>
    <dbReference type="NCBI Taxonomy" id="1160705"/>
    <lineage>
        <taxon>Bacteria</taxon>
        <taxon>Bacillati</taxon>
        <taxon>Actinomycetota</taxon>
        <taxon>Actinomycetes</taxon>
        <taxon>Kitasatosporales</taxon>
        <taxon>Streptomycetaceae</taxon>
        <taxon>Streptomyces</taxon>
    </lineage>
</organism>